<evidence type="ECO:0000256" key="3">
    <source>
        <dbReference type="ARBA" id="ARBA00022989"/>
    </source>
</evidence>
<dbReference type="InterPro" id="IPR001129">
    <property type="entry name" value="Membr-assoc_MAPEG"/>
</dbReference>
<dbReference type="InterPro" id="IPR023352">
    <property type="entry name" value="MAPEG-like_dom_sf"/>
</dbReference>
<accession>A0A381SVL3</accession>
<evidence type="ECO:0000256" key="5">
    <source>
        <dbReference type="SAM" id="Phobius"/>
    </source>
</evidence>
<dbReference type="AlphaFoldDB" id="A0A381SVL3"/>
<feature type="transmembrane region" description="Helical" evidence="5">
    <location>
        <begin position="95"/>
        <end position="122"/>
    </location>
</feature>
<organism evidence="6">
    <name type="scientific">marine metagenome</name>
    <dbReference type="NCBI Taxonomy" id="408172"/>
    <lineage>
        <taxon>unclassified sequences</taxon>
        <taxon>metagenomes</taxon>
        <taxon>ecological metagenomes</taxon>
    </lineage>
</organism>
<dbReference type="PANTHER" id="PTHR35371:SF1">
    <property type="entry name" value="BLR7753 PROTEIN"/>
    <property type="match status" value="1"/>
</dbReference>
<dbReference type="GO" id="GO:0016020">
    <property type="term" value="C:membrane"/>
    <property type="evidence" value="ECO:0007669"/>
    <property type="project" value="UniProtKB-SubCell"/>
</dbReference>
<dbReference type="Pfam" id="PF01124">
    <property type="entry name" value="MAPEG"/>
    <property type="match status" value="1"/>
</dbReference>
<protein>
    <recommendedName>
        <fullName evidence="7">MAPEG family protein</fullName>
    </recommendedName>
</protein>
<evidence type="ECO:0000313" key="6">
    <source>
        <dbReference type="EMBL" id="SVA08075.1"/>
    </source>
</evidence>
<name>A0A381SVL3_9ZZZZ</name>
<feature type="transmembrane region" description="Helical" evidence="5">
    <location>
        <begin position="65"/>
        <end position="88"/>
    </location>
</feature>
<dbReference type="Gene3D" id="1.20.120.550">
    <property type="entry name" value="Membrane associated eicosanoid/glutathione metabolism-like domain"/>
    <property type="match status" value="1"/>
</dbReference>
<reference evidence="6" key="1">
    <citation type="submission" date="2018-05" db="EMBL/GenBank/DDBJ databases">
        <authorList>
            <person name="Lanie J.A."/>
            <person name="Ng W.-L."/>
            <person name="Kazmierczak K.M."/>
            <person name="Andrzejewski T.M."/>
            <person name="Davidsen T.M."/>
            <person name="Wayne K.J."/>
            <person name="Tettelin H."/>
            <person name="Glass J.I."/>
            <person name="Rusch D."/>
            <person name="Podicherti R."/>
            <person name="Tsui H.-C.T."/>
            <person name="Winkler M.E."/>
        </authorList>
    </citation>
    <scope>NUCLEOTIDE SEQUENCE</scope>
</reference>
<evidence type="ECO:0000256" key="4">
    <source>
        <dbReference type="ARBA" id="ARBA00023136"/>
    </source>
</evidence>
<evidence type="ECO:0008006" key="7">
    <source>
        <dbReference type="Google" id="ProtNLM"/>
    </source>
</evidence>
<keyword evidence="2 5" id="KW-0812">Transmembrane</keyword>
<gene>
    <name evidence="6" type="ORF">METZ01_LOCUS60929</name>
</gene>
<dbReference type="EMBL" id="UINC01003641">
    <property type="protein sequence ID" value="SVA08075.1"/>
    <property type="molecule type" value="Genomic_DNA"/>
</dbReference>
<sequence>MELIMQTLILLSLLLALLHIWLLPMILNAKNMEYLLSNRDGAVEESAMSGRVRRASTNFKESFPVFLALCLLSIIVEVDNTSLAMYWLIFRALYLIAYAAGIIYLRTLLWFGSLVCLIMMAVSFV</sequence>
<dbReference type="SUPFAM" id="SSF161084">
    <property type="entry name" value="MAPEG domain-like"/>
    <property type="match status" value="1"/>
</dbReference>
<evidence type="ECO:0000256" key="2">
    <source>
        <dbReference type="ARBA" id="ARBA00022692"/>
    </source>
</evidence>
<proteinExistence type="predicted"/>
<keyword evidence="3 5" id="KW-1133">Transmembrane helix</keyword>
<keyword evidence="4 5" id="KW-0472">Membrane</keyword>
<comment type="subcellular location">
    <subcellularLocation>
        <location evidence="1">Membrane</location>
    </subcellularLocation>
</comment>
<evidence type="ECO:0000256" key="1">
    <source>
        <dbReference type="ARBA" id="ARBA00004370"/>
    </source>
</evidence>
<dbReference type="PANTHER" id="PTHR35371">
    <property type="entry name" value="INNER MEMBRANE PROTEIN"/>
    <property type="match status" value="1"/>
</dbReference>